<feature type="compositionally biased region" description="Basic and acidic residues" evidence="4">
    <location>
        <begin position="95"/>
        <end position="106"/>
    </location>
</feature>
<dbReference type="PANTHER" id="PTHR11527">
    <property type="entry name" value="HEAT-SHOCK PROTEIN 20 FAMILY MEMBER"/>
    <property type="match status" value="1"/>
</dbReference>
<dbReference type="Pfam" id="PF00011">
    <property type="entry name" value="HSP20"/>
    <property type="match status" value="1"/>
</dbReference>
<dbReference type="STRING" id="50376.A0A517LQ13"/>
<dbReference type="SUPFAM" id="SSF49764">
    <property type="entry name" value="HSP20-like chaperones"/>
    <property type="match status" value="1"/>
</dbReference>
<feature type="compositionally biased region" description="Gly residues" evidence="4">
    <location>
        <begin position="136"/>
        <end position="158"/>
    </location>
</feature>
<dbReference type="InterPro" id="IPR031107">
    <property type="entry name" value="Small_HSP"/>
</dbReference>
<keyword evidence="7" id="KW-1185">Reference proteome</keyword>
<sequence length="318" mass="34111">MPSIRYINQSAPFWDFIASLEQQGVPNPMNNSFTPGEDAEEQNYGWGPWGRGFPFRPQPHPPHHGRHGHHGHGRGAPQPPPPEGSSDDETAAPPYDEKDGSPEKGEPSSAAPREGSTEGRRGRCGPRGKHGHGHGHGPCGGKRGGHGFGGRGGPGGHRGGPDGHRGPPWARGGFPFGGRGFGGFGSFADFFNSEPRESGEESFKPEADVFDTESSYVLHLSLPGAKKEDLGVSWDSEKSELTVAGVVHRPGDEAFLQTLAMDERKVGAFERKIRLGSLANPANVAVDEITAKLEDGILRVEVPKLDKDYVEVKMVDVE</sequence>
<evidence type="ECO:0000256" key="1">
    <source>
        <dbReference type="ARBA" id="ARBA00023016"/>
    </source>
</evidence>
<feature type="domain" description="SHSP" evidence="5">
    <location>
        <begin position="198"/>
        <end position="318"/>
    </location>
</feature>
<accession>A0A517LQ13</accession>
<dbReference type="InterPro" id="IPR002068">
    <property type="entry name" value="A-crystallin/Hsp20_dom"/>
</dbReference>
<reference evidence="6 7" key="1">
    <citation type="submission" date="2019-07" db="EMBL/GenBank/DDBJ databases">
        <title>Finished genome of Venturia effusa.</title>
        <authorList>
            <person name="Young C.A."/>
            <person name="Cox M.P."/>
            <person name="Ganley A.R.D."/>
            <person name="David W.J."/>
        </authorList>
    </citation>
    <scope>NUCLEOTIDE SEQUENCE [LARGE SCALE GENOMIC DNA]</scope>
    <source>
        <strain evidence="7">albino</strain>
    </source>
</reference>
<dbReference type="EMBL" id="CP042202">
    <property type="protein sequence ID" value="QDS77686.1"/>
    <property type="molecule type" value="Genomic_DNA"/>
</dbReference>
<name>A0A517LQ13_9PEZI</name>
<organism evidence="6 7">
    <name type="scientific">Venturia effusa</name>
    <dbReference type="NCBI Taxonomy" id="50376"/>
    <lineage>
        <taxon>Eukaryota</taxon>
        <taxon>Fungi</taxon>
        <taxon>Dikarya</taxon>
        <taxon>Ascomycota</taxon>
        <taxon>Pezizomycotina</taxon>
        <taxon>Dothideomycetes</taxon>
        <taxon>Pleosporomycetidae</taxon>
        <taxon>Venturiales</taxon>
        <taxon>Venturiaceae</taxon>
        <taxon>Venturia</taxon>
    </lineage>
</organism>
<keyword evidence="1" id="KW-0346">Stress response</keyword>
<dbReference type="OrthoDB" id="5511210at2759"/>
<protein>
    <recommendedName>
        <fullName evidence="5">SHSP domain-containing protein</fullName>
    </recommendedName>
</protein>
<comment type="similarity">
    <text evidence="2 3">Belongs to the small heat shock protein (HSP20) family.</text>
</comment>
<feature type="compositionally biased region" description="Basic residues" evidence="4">
    <location>
        <begin position="61"/>
        <end position="73"/>
    </location>
</feature>
<dbReference type="CDD" id="cd06464">
    <property type="entry name" value="ACD_sHsps-like"/>
    <property type="match status" value="1"/>
</dbReference>
<proteinExistence type="inferred from homology"/>
<gene>
    <name evidence="6" type="ORF">FKW77_003650</name>
</gene>
<evidence type="ECO:0000256" key="3">
    <source>
        <dbReference type="RuleBase" id="RU003616"/>
    </source>
</evidence>
<evidence type="ECO:0000313" key="6">
    <source>
        <dbReference type="EMBL" id="QDS77686.1"/>
    </source>
</evidence>
<dbReference type="InterPro" id="IPR008978">
    <property type="entry name" value="HSP20-like_chaperone"/>
</dbReference>
<evidence type="ECO:0000259" key="5">
    <source>
        <dbReference type="PROSITE" id="PS01031"/>
    </source>
</evidence>
<dbReference type="PROSITE" id="PS01031">
    <property type="entry name" value="SHSP"/>
    <property type="match status" value="1"/>
</dbReference>
<evidence type="ECO:0000313" key="7">
    <source>
        <dbReference type="Proteomes" id="UP000316270"/>
    </source>
</evidence>
<dbReference type="AlphaFoldDB" id="A0A517LQ13"/>
<evidence type="ECO:0000256" key="2">
    <source>
        <dbReference type="PROSITE-ProRule" id="PRU00285"/>
    </source>
</evidence>
<feature type="region of interest" description="Disordered" evidence="4">
    <location>
        <begin position="27"/>
        <end position="177"/>
    </location>
</feature>
<dbReference type="Gene3D" id="2.60.40.790">
    <property type="match status" value="1"/>
</dbReference>
<evidence type="ECO:0000256" key="4">
    <source>
        <dbReference type="SAM" id="MobiDB-lite"/>
    </source>
</evidence>
<dbReference type="Proteomes" id="UP000316270">
    <property type="component" value="Chromosome 18"/>
</dbReference>
<feature type="compositionally biased region" description="Basic residues" evidence="4">
    <location>
        <begin position="122"/>
        <end position="135"/>
    </location>
</feature>